<gene>
    <name evidence="3" type="ORF">GCM10009810_10280</name>
</gene>
<accession>A0ABN2KB16</accession>
<evidence type="ECO:0000313" key="4">
    <source>
        <dbReference type="Proteomes" id="UP001501475"/>
    </source>
</evidence>
<feature type="transmembrane region" description="Helical" evidence="2">
    <location>
        <begin position="52"/>
        <end position="72"/>
    </location>
</feature>
<dbReference type="InterPro" id="IPR021449">
    <property type="entry name" value="DUF3099"/>
</dbReference>
<organism evidence="3 4">
    <name type="scientific">Nostocoides vanveenii</name>
    <dbReference type="NCBI Taxonomy" id="330835"/>
    <lineage>
        <taxon>Bacteria</taxon>
        <taxon>Bacillati</taxon>
        <taxon>Actinomycetota</taxon>
        <taxon>Actinomycetes</taxon>
        <taxon>Micrococcales</taxon>
        <taxon>Intrasporangiaceae</taxon>
        <taxon>Nostocoides</taxon>
    </lineage>
</organism>
<dbReference type="EMBL" id="BAAAPN010000028">
    <property type="protein sequence ID" value="GAA1752113.1"/>
    <property type="molecule type" value="Genomic_DNA"/>
</dbReference>
<keyword evidence="4" id="KW-1185">Reference proteome</keyword>
<dbReference type="Pfam" id="PF11298">
    <property type="entry name" value="DUF3099"/>
    <property type="match status" value="1"/>
</dbReference>
<name>A0ABN2KB16_9MICO</name>
<protein>
    <submittedName>
        <fullName evidence="3">DUF3099 domain-containing protein</fullName>
    </submittedName>
</protein>
<evidence type="ECO:0000256" key="2">
    <source>
        <dbReference type="SAM" id="Phobius"/>
    </source>
</evidence>
<evidence type="ECO:0000313" key="3">
    <source>
        <dbReference type="EMBL" id="GAA1752113.1"/>
    </source>
</evidence>
<feature type="region of interest" description="Disordered" evidence="1">
    <location>
        <begin position="113"/>
        <end position="153"/>
    </location>
</feature>
<evidence type="ECO:0000256" key="1">
    <source>
        <dbReference type="SAM" id="MobiDB-lite"/>
    </source>
</evidence>
<keyword evidence="2" id="KW-1133">Transmembrane helix</keyword>
<sequence length="153" mass="16506">MISGPREVPSVTTAPESLALEQESRIKRYLITMGIRTTCFLAAVPLHGWMRWTAVALAVLLPYIAVVLANAVKPRPEGTMTYAGTSETPLWLESQPAAKPSGAERVILEGQIVTPDDSGVGGTPSASPRIAKVSINESHHRRRATRPPAARSW</sequence>
<keyword evidence="2" id="KW-0812">Transmembrane</keyword>
<dbReference type="Proteomes" id="UP001501475">
    <property type="component" value="Unassembled WGS sequence"/>
</dbReference>
<comment type="caution">
    <text evidence="3">The sequence shown here is derived from an EMBL/GenBank/DDBJ whole genome shotgun (WGS) entry which is preliminary data.</text>
</comment>
<reference evidence="3 4" key="1">
    <citation type="journal article" date="2019" name="Int. J. Syst. Evol. Microbiol.">
        <title>The Global Catalogue of Microorganisms (GCM) 10K type strain sequencing project: providing services to taxonomists for standard genome sequencing and annotation.</title>
        <authorList>
            <consortium name="The Broad Institute Genomics Platform"/>
            <consortium name="The Broad Institute Genome Sequencing Center for Infectious Disease"/>
            <person name="Wu L."/>
            <person name="Ma J."/>
        </authorList>
    </citation>
    <scope>NUCLEOTIDE SEQUENCE [LARGE SCALE GENOMIC DNA]</scope>
    <source>
        <strain evidence="3 4">JCM 15591</strain>
    </source>
</reference>
<keyword evidence="2" id="KW-0472">Membrane</keyword>
<proteinExistence type="predicted"/>